<evidence type="ECO:0000256" key="11">
    <source>
        <dbReference type="ARBA" id="ARBA00023004"/>
    </source>
</evidence>
<evidence type="ECO:0000256" key="8">
    <source>
        <dbReference type="ARBA" id="ARBA00022723"/>
    </source>
</evidence>
<feature type="chain" id="PRO_5029531245" evidence="14">
    <location>
        <begin position="18"/>
        <end position="329"/>
    </location>
</feature>
<evidence type="ECO:0000259" key="15">
    <source>
        <dbReference type="Pfam" id="PF01292"/>
    </source>
</evidence>
<comment type="cofactor">
    <cofactor evidence="1">
        <name>heme</name>
        <dbReference type="ChEBI" id="CHEBI:30413"/>
    </cofactor>
</comment>
<name>A0A7M1LDM3_9BACT</name>
<dbReference type="SUPFAM" id="SSF81342">
    <property type="entry name" value="Transmembrane di-heme cytochromes"/>
    <property type="match status" value="1"/>
</dbReference>
<keyword evidence="4" id="KW-0813">Transport</keyword>
<keyword evidence="9" id="KW-0249">Electron transport</keyword>
<sequence>MKKAVLFLFICTSAIFAGVSNKEFIDQVQYNSSVWGEGRVENIVPYASSPFAQLFVELQSAGVFKYLALFAVIAVIIAFIGHYMIVGPKSFSHDHGKVYAFSKFERIIHLIAAVAWVILVPTGLIIMFGSSFGGGGFVSFMKDLHGVATIFFAISLPFMFAFWFVRMLPVMYDLRWALIVGGYLSKKKRAIPAGKFNFGQKAWFWVCTLGGFFMIVTGAVMFFLDGTIPGANGAVFGISQIEFLRLSAIIHNILGAACAVFLLVHIYMAVFCIKGAIHAIINGYKEEEEVYVLHHYWYQELLKKGKIQESVFEDKYPRLEPVNAVGKVI</sequence>
<dbReference type="NCBIfam" id="TIGR01583">
    <property type="entry name" value="formate-DH-gamm"/>
    <property type="match status" value="1"/>
</dbReference>
<keyword evidence="8" id="KW-0479">Metal-binding</keyword>
<dbReference type="OrthoDB" id="9790598at2"/>
<comment type="subcellular location">
    <subcellularLocation>
        <location evidence="2">Cell membrane</location>
        <topology evidence="2">Multi-pass membrane protein</topology>
    </subcellularLocation>
</comment>
<reference evidence="17 18" key="1">
    <citation type="submission" date="2020-10" db="EMBL/GenBank/DDBJ databases">
        <title>Campylobacter and Helicobacter PacBio genomes.</title>
        <authorList>
            <person name="Lane C."/>
        </authorList>
    </citation>
    <scope>NUCLEOTIDE SEQUENCE [LARGE SCALE GENOMIC DNA]</scope>
    <source>
        <strain evidence="17 18">2016D-0077</strain>
    </source>
</reference>
<keyword evidence="6" id="KW-0349">Heme</keyword>
<dbReference type="AlphaFoldDB" id="A0A7M1LDM3"/>
<protein>
    <submittedName>
        <fullName evidence="17">Formate dehydrogenase subunit gamma</fullName>
    </submittedName>
</protein>
<proteinExistence type="inferred from homology"/>
<keyword evidence="18" id="KW-1185">Reference proteome</keyword>
<dbReference type="Pfam" id="PF09163">
    <property type="entry name" value="Form-deh_trans"/>
    <property type="match status" value="1"/>
</dbReference>
<organism evidence="17 18">
    <name type="scientific">Campylobacter corcagiensis</name>
    <dbReference type="NCBI Taxonomy" id="1448857"/>
    <lineage>
        <taxon>Bacteria</taxon>
        <taxon>Pseudomonadati</taxon>
        <taxon>Campylobacterota</taxon>
        <taxon>Epsilonproteobacteria</taxon>
        <taxon>Campylobacterales</taxon>
        <taxon>Campylobacteraceae</taxon>
        <taxon>Campylobacter</taxon>
    </lineage>
</organism>
<keyword evidence="5" id="KW-1003">Cell membrane</keyword>
<feature type="transmembrane region" description="Helical" evidence="13">
    <location>
        <begin position="244"/>
        <end position="264"/>
    </location>
</feature>
<evidence type="ECO:0000256" key="10">
    <source>
        <dbReference type="ARBA" id="ARBA00022989"/>
    </source>
</evidence>
<dbReference type="GO" id="GO:0046872">
    <property type="term" value="F:metal ion binding"/>
    <property type="evidence" value="ECO:0007669"/>
    <property type="project" value="UniProtKB-KW"/>
</dbReference>
<evidence type="ECO:0000256" key="7">
    <source>
        <dbReference type="ARBA" id="ARBA00022692"/>
    </source>
</evidence>
<dbReference type="GO" id="GO:0009061">
    <property type="term" value="P:anaerobic respiration"/>
    <property type="evidence" value="ECO:0007669"/>
    <property type="project" value="TreeGrafter"/>
</dbReference>
<dbReference type="InterPro" id="IPR015246">
    <property type="entry name" value="Formate_DH_TM"/>
</dbReference>
<evidence type="ECO:0000256" key="4">
    <source>
        <dbReference type="ARBA" id="ARBA00022448"/>
    </source>
</evidence>
<dbReference type="GO" id="GO:0009326">
    <property type="term" value="C:formate dehydrogenase complex"/>
    <property type="evidence" value="ECO:0007669"/>
    <property type="project" value="InterPro"/>
</dbReference>
<evidence type="ECO:0000256" key="14">
    <source>
        <dbReference type="SAM" id="SignalP"/>
    </source>
</evidence>
<dbReference type="GO" id="GO:0008863">
    <property type="term" value="F:formate dehydrogenase (NAD+) activity"/>
    <property type="evidence" value="ECO:0007669"/>
    <property type="project" value="InterPro"/>
</dbReference>
<evidence type="ECO:0000313" key="18">
    <source>
        <dbReference type="Proteomes" id="UP000594749"/>
    </source>
</evidence>
<dbReference type="Proteomes" id="UP000594749">
    <property type="component" value="Chromosome"/>
</dbReference>
<dbReference type="Pfam" id="PF01292">
    <property type="entry name" value="Ni_hydr_CYTB"/>
    <property type="match status" value="1"/>
</dbReference>
<feature type="transmembrane region" description="Helical" evidence="13">
    <location>
        <begin position="202"/>
        <end position="224"/>
    </location>
</feature>
<dbReference type="GO" id="GO:0009055">
    <property type="term" value="F:electron transfer activity"/>
    <property type="evidence" value="ECO:0007669"/>
    <property type="project" value="InterPro"/>
</dbReference>
<evidence type="ECO:0000256" key="2">
    <source>
        <dbReference type="ARBA" id="ARBA00004651"/>
    </source>
</evidence>
<evidence type="ECO:0000256" key="12">
    <source>
        <dbReference type="ARBA" id="ARBA00023136"/>
    </source>
</evidence>
<keyword evidence="10 13" id="KW-1133">Transmembrane helix</keyword>
<feature type="transmembrane region" description="Helical" evidence="13">
    <location>
        <begin position="66"/>
        <end position="86"/>
    </location>
</feature>
<gene>
    <name evidence="17" type="ORF">IMC76_04795</name>
</gene>
<dbReference type="PANTHER" id="PTHR30074">
    <property type="entry name" value="FORMATE DEHYDROGENASE, NITRATE-INDUCIBLE, CYTOCHROME B556 FDN SUBUNIT"/>
    <property type="match status" value="1"/>
</dbReference>
<evidence type="ECO:0000256" key="9">
    <source>
        <dbReference type="ARBA" id="ARBA00022982"/>
    </source>
</evidence>
<keyword evidence="7 13" id="KW-0812">Transmembrane</keyword>
<dbReference type="InterPro" id="IPR006471">
    <property type="entry name" value="Formate_DH_gsu"/>
</dbReference>
<evidence type="ECO:0000313" key="17">
    <source>
        <dbReference type="EMBL" id="QOQ86560.1"/>
    </source>
</evidence>
<feature type="domain" description="Cytochrome b561 bacterial/Ni-hydrogenase" evidence="15">
    <location>
        <begin position="101"/>
        <end position="273"/>
    </location>
</feature>
<evidence type="ECO:0000256" key="6">
    <source>
        <dbReference type="ARBA" id="ARBA00022617"/>
    </source>
</evidence>
<dbReference type="InterPro" id="IPR011577">
    <property type="entry name" value="Cyt_b561_bac/Ni-Hgenase"/>
</dbReference>
<feature type="transmembrane region" description="Helical" evidence="13">
    <location>
        <begin position="107"/>
        <end position="132"/>
    </location>
</feature>
<evidence type="ECO:0000259" key="16">
    <source>
        <dbReference type="Pfam" id="PF09163"/>
    </source>
</evidence>
<dbReference type="GO" id="GO:0005886">
    <property type="term" value="C:plasma membrane"/>
    <property type="evidence" value="ECO:0007669"/>
    <property type="project" value="UniProtKB-SubCell"/>
</dbReference>
<evidence type="ECO:0000256" key="5">
    <source>
        <dbReference type="ARBA" id="ARBA00022475"/>
    </source>
</evidence>
<feature type="transmembrane region" description="Helical" evidence="13">
    <location>
        <begin position="144"/>
        <end position="165"/>
    </location>
</feature>
<evidence type="ECO:0000256" key="1">
    <source>
        <dbReference type="ARBA" id="ARBA00001971"/>
    </source>
</evidence>
<dbReference type="GO" id="GO:0015944">
    <property type="term" value="P:formate oxidation"/>
    <property type="evidence" value="ECO:0007669"/>
    <property type="project" value="TreeGrafter"/>
</dbReference>
<dbReference type="GO" id="GO:0036397">
    <property type="term" value="F:formate dehydrogenase (quinone) activity"/>
    <property type="evidence" value="ECO:0007669"/>
    <property type="project" value="TreeGrafter"/>
</dbReference>
<keyword evidence="11" id="KW-0408">Iron</keyword>
<keyword evidence="12 13" id="KW-0472">Membrane</keyword>
<keyword evidence="14" id="KW-0732">Signal</keyword>
<dbReference type="InterPro" id="IPR016174">
    <property type="entry name" value="Di-haem_cyt_TM"/>
</dbReference>
<feature type="domain" description="Formate dehydrogenase transmembrane" evidence="16">
    <location>
        <begin position="62"/>
        <end position="94"/>
    </location>
</feature>
<dbReference type="GO" id="GO:0022904">
    <property type="term" value="P:respiratory electron transport chain"/>
    <property type="evidence" value="ECO:0007669"/>
    <property type="project" value="InterPro"/>
</dbReference>
<dbReference type="InterPro" id="IPR051817">
    <property type="entry name" value="FDH_cytochrome_b556_subunit"/>
</dbReference>
<evidence type="ECO:0000256" key="13">
    <source>
        <dbReference type="SAM" id="Phobius"/>
    </source>
</evidence>
<dbReference type="PANTHER" id="PTHR30074:SF6">
    <property type="entry name" value="FORMATE DEHYDROGENASE GAMMA SUBUNIT"/>
    <property type="match status" value="1"/>
</dbReference>
<evidence type="ECO:0000256" key="3">
    <source>
        <dbReference type="ARBA" id="ARBA00010747"/>
    </source>
</evidence>
<comment type="similarity">
    <text evidence="3">Belongs to the formate dehydrogenase gamma subunit family.</text>
</comment>
<feature type="signal peptide" evidence="14">
    <location>
        <begin position="1"/>
        <end position="17"/>
    </location>
</feature>
<dbReference type="Gene3D" id="1.20.950.20">
    <property type="entry name" value="Transmembrane di-heme cytochromes, Chain C"/>
    <property type="match status" value="1"/>
</dbReference>
<dbReference type="EMBL" id="CP063078">
    <property type="protein sequence ID" value="QOQ86560.1"/>
    <property type="molecule type" value="Genomic_DNA"/>
</dbReference>
<accession>A0A7M1LDM3</accession>
<dbReference type="RefSeq" id="WP_025801748.1">
    <property type="nucleotide sequence ID" value="NZ_CP053842.1"/>
</dbReference>